<sequence>MSSAVVNAGPVDGYGMGITDCVKLLLSVDVSDGVGQKISTRSKLQSGVSRRRPTPDCRSISALSDCRPTLSDELRGIPSNVFESTSLPIGVRGTNYFILYIIFIDYVLCNMARYYERKPDAHKYPTN</sequence>
<keyword evidence="1" id="KW-0812">Transmembrane</keyword>
<reference evidence="3" key="1">
    <citation type="submission" date="2022-11" db="UniProtKB">
        <authorList>
            <consortium name="WormBaseParasite"/>
        </authorList>
    </citation>
    <scope>IDENTIFICATION</scope>
</reference>
<evidence type="ECO:0000256" key="1">
    <source>
        <dbReference type="SAM" id="Phobius"/>
    </source>
</evidence>
<organism evidence="2 3">
    <name type="scientific">Romanomermis culicivorax</name>
    <name type="common">Nematode worm</name>
    <dbReference type="NCBI Taxonomy" id="13658"/>
    <lineage>
        <taxon>Eukaryota</taxon>
        <taxon>Metazoa</taxon>
        <taxon>Ecdysozoa</taxon>
        <taxon>Nematoda</taxon>
        <taxon>Enoplea</taxon>
        <taxon>Dorylaimia</taxon>
        <taxon>Mermithida</taxon>
        <taxon>Mermithoidea</taxon>
        <taxon>Mermithidae</taxon>
        <taxon>Romanomermis</taxon>
    </lineage>
</organism>
<dbReference type="AlphaFoldDB" id="A0A915J1K3"/>
<feature type="transmembrane region" description="Helical" evidence="1">
    <location>
        <begin position="96"/>
        <end position="115"/>
    </location>
</feature>
<keyword evidence="1" id="KW-0472">Membrane</keyword>
<protein>
    <submittedName>
        <fullName evidence="3">Uncharacterized protein</fullName>
    </submittedName>
</protein>
<keyword evidence="2" id="KW-1185">Reference proteome</keyword>
<dbReference type="Proteomes" id="UP000887565">
    <property type="component" value="Unplaced"/>
</dbReference>
<accession>A0A915J1K3</accession>
<keyword evidence="1" id="KW-1133">Transmembrane helix</keyword>
<dbReference type="WBParaSite" id="nRc.2.0.1.t19979-RA">
    <property type="protein sequence ID" value="nRc.2.0.1.t19979-RA"/>
    <property type="gene ID" value="nRc.2.0.1.g19979"/>
</dbReference>
<evidence type="ECO:0000313" key="3">
    <source>
        <dbReference type="WBParaSite" id="nRc.2.0.1.t19979-RA"/>
    </source>
</evidence>
<name>A0A915J1K3_ROMCU</name>
<evidence type="ECO:0000313" key="2">
    <source>
        <dbReference type="Proteomes" id="UP000887565"/>
    </source>
</evidence>
<proteinExistence type="predicted"/>